<feature type="region of interest" description="Disordered" evidence="1">
    <location>
        <begin position="1"/>
        <end position="56"/>
    </location>
</feature>
<name>A0A1J7G8X3_LUPAN</name>
<evidence type="ECO:0000313" key="2">
    <source>
        <dbReference type="EMBL" id="OIV96787.1"/>
    </source>
</evidence>
<feature type="compositionally biased region" description="Basic and acidic residues" evidence="1">
    <location>
        <begin position="33"/>
        <end position="49"/>
    </location>
</feature>
<evidence type="ECO:0000313" key="3">
    <source>
        <dbReference type="Proteomes" id="UP000188354"/>
    </source>
</evidence>
<reference evidence="2 3" key="1">
    <citation type="journal article" date="2017" name="Plant Biotechnol. J.">
        <title>A comprehensive draft genome sequence for lupin (Lupinus angustifolius), an emerging health food: insights into plant-microbe interactions and legume evolution.</title>
        <authorList>
            <person name="Hane J.K."/>
            <person name="Ming Y."/>
            <person name="Kamphuis L.G."/>
            <person name="Nelson M.N."/>
            <person name="Garg G."/>
            <person name="Atkins C.A."/>
            <person name="Bayer P.E."/>
            <person name="Bravo A."/>
            <person name="Bringans S."/>
            <person name="Cannon S."/>
            <person name="Edwards D."/>
            <person name="Foley R."/>
            <person name="Gao L.L."/>
            <person name="Harrison M.J."/>
            <person name="Huang W."/>
            <person name="Hurgobin B."/>
            <person name="Li S."/>
            <person name="Liu C.W."/>
            <person name="McGrath A."/>
            <person name="Morahan G."/>
            <person name="Murray J."/>
            <person name="Weller J."/>
            <person name="Jian J."/>
            <person name="Singh K.B."/>
        </authorList>
    </citation>
    <scope>NUCLEOTIDE SEQUENCE [LARGE SCALE GENOMIC DNA]</scope>
    <source>
        <strain evidence="3">cv. Tanjil</strain>
        <tissue evidence="2">Whole plant</tissue>
    </source>
</reference>
<evidence type="ECO:0000256" key="1">
    <source>
        <dbReference type="SAM" id="MobiDB-lite"/>
    </source>
</evidence>
<organism evidence="2 3">
    <name type="scientific">Lupinus angustifolius</name>
    <name type="common">Narrow-leaved blue lupine</name>
    <dbReference type="NCBI Taxonomy" id="3871"/>
    <lineage>
        <taxon>Eukaryota</taxon>
        <taxon>Viridiplantae</taxon>
        <taxon>Streptophyta</taxon>
        <taxon>Embryophyta</taxon>
        <taxon>Tracheophyta</taxon>
        <taxon>Spermatophyta</taxon>
        <taxon>Magnoliopsida</taxon>
        <taxon>eudicotyledons</taxon>
        <taxon>Gunneridae</taxon>
        <taxon>Pentapetalae</taxon>
        <taxon>rosids</taxon>
        <taxon>fabids</taxon>
        <taxon>Fabales</taxon>
        <taxon>Fabaceae</taxon>
        <taxon>Papilionoideae</taxon>
        <taxon>50 kb inversion clade</taxon>
        <taxon>genistoids sensu lato</taxon>
        <taxon>core genistoids</taxon>
        <taxon>Genisteae</taxon>
        <taxon>Lupinus</taxon>
    </lineage>
</organism>
<accession>A0A1J7G8X3</accession>
<protein>
    <submittedName>
        <fullName evidence="2">Uncharacterized protein</fullName>
    </submittedName>
</protein>
<dbReference type="EMBL" id="CM007375">
    <property type="protein sequence ID" value="OIV96787.1"/>
    <property type="molecule type" value="Genomic_DNA"/>
</dbReference>
<dbReference type="AlphaFoldDB" id="A0A1J7G8X3"/>
<sequence length="56" mass="6506">MVNPSASLPPRPPLSRVFEKQPSFDEYGPKTMSAKDLKSQTERRQRRLDAWMSNWG</sequence>
<keyword evidence="3" id="KW-1185">Reference proteome</keyword>
<dbReference type="Proteomes" id="UP000188354">
    <property type="component" value="Chromosome LG15"/>
</dbReference>
<proteinExistence type="predicted"/>
<dbReference type="Gramene" id="OIV96787">
    <property type="protein sequence ID" value="OIV96787"/>
    <property type="gene ID" value="TanjilG_18100"/>
</dbReference>
<gene>
    <name evidence="2" type="ORF">TanjilG_18100</name>
</gene>